<sequence length="412" mass="45416">MAAAACGAACGAVTGRSKIRTKPEIYHTDTGQVIVEDELLNFLFVKLKTVKQDEIVLMATDCFGSEWIANSTKLLFELCPGSTRKLVAHTGPQKDSKNIRSCLKLLNEAGENVPRFVSHHLDELPPVTFNSLDVSCLLGKIEQLSVDITTMKQAVSLQTNTYNDLRIITTDINQRLSAIEQPRPNLKRGPVLQTIKPVTTQRASTSQACEKTQDDMGGQTSEGDLSQMENSASGLGRPISAAKEDPHVKWSDMAATPPWNLVQDKRSNNRRKQVHENASVKLKPRMNPHKGKKPAGIFGTGTGGDIQVIKSKLVSVFATKFSPDLDTETLTKYMKDKLGRDVTCQKLEAVQSRFSSFKITAECKEVDEMYNPELWPEGTFVRRFYEARKPKSTAVPISGMNVPVMGSGVPHV</sequence>
<dbReference type="EMBL" id="JACTAM010002474">
    <property type="protein sequence ID" value="KAI2644643.1"/>
    <property type="molecule type" value="Genomic_DNA"/>
</dbReference>
<evidence type="ECO:0000256" key="1">
    <source>
        <dbReference type="SAM" id="MobiDB-lite"/>
    </source>
</evidence>
<evidence type="ECO:0000313" key="3">
    <source>
        <dbReference type="Proteomes" id="UP000830375"/>
    </source>
</evidence>
<comment type="caution">
    <text evidence="2">The sequence shown here is derived from an EMBL/GenBank/DDBJ whole genome shotgun (WGS) entry which is preliminary data.</text>
</comment>
<gene>
    <name evidence="2" type="ORF">H4Q32_029648</name>
</gene>
<feature type="compositionally biased region" description="Polar residues" evidence="1">
    <location>
        <begin position="218"/>
        <end position="233"/>
    </location>
</feature>
<feature type="compositionally biased region" description="Polar residues" evidence="1">
    <location>
        <begin position="198"/>
        <end position="210"/>
    </location>
</feature>
<evidence type="ECO:0000313" key="2">
    <source>
        <dbReference type="EMBL" id="KAI2644643.1"/>
    </source>
</evidence>
<feature type="region of interest" description="Disordered" evidence="1">
    <location>
        <begin position="198"/>
        <end position="233"/>
    </location>
</feature>
<protein>
    <submittedName>
        <fullName evidence="2">Nucleoporin nup211</fullName>
    </submittedName>
</protein>
<accession>A0ABQ8L1P4</accession>
<reference evidence="2 3" key="1">
    <citation type="submission" date="2022-01" db="EMBL/GenBank/DDBJ databases">
        <title>A high-quality chromosome-level genome assembly of rohu carp, Labeo rohita.</title>
        <authorList>
            <person name="Arick M.A. II"/>
            <person name="Hsu C.-Y."/>
            <person name="Magbanua Z."/>
            <person name="Pechanova O."/>
            <person name="Grover C."/>
            <person name="Miller E."/>
            <person name="Thrash A."/>
            <person name="Ezzel L."/>
            <person name="Alam S."/>
            <person name="Benzie J."/>
            <person name="Hamilton M."/>
            <person name="Karsi A."/>
            <person name="Lawrence M.L."/>
            <person name="Peterson D.G."/>
        </authorList>
    </citation>
    <scope>NUCLEOTIDE SEQUENCE [LARGE SCALE GENOMIC DNA]</scope>
    <source>
        <strain evidence="3">BAU-BD-2019</strain>
        <tissue evidence="2">Blood</tissue>
    </source>
</reference>
<name>A0ABQ8L1P4_LABRO</name>
<dbReference type="Proteomes" id="UP000830375">
    <property type="component" value="Unassembled WGS sequence"/>
</dbReference>
<proteinExistence type="predicted"/>
<keyword evidence="3" id="KW-1185">Reference proteome</keyword>
<organism evidence="2 3">
    <name type="scientific">Labeo rohita</name>
    <name type="common">Indian major carp</name>
    <name type="synonym">Cyprinus rohita</name>
    <dbReference type="NCBI Taxonomy" id="84645"/>
    <lineage>
        <taxon>Eukaryota</taxon>
        <taxon>Metazoa</taxon>
        <taxon>Chordata</taxon>
        <taxon>Craniata</taxon>
        <taxon>Vertebrata</taxon>
        <taxon>Euteleostomi</taxon>
        <taxon>Actinopterygii</taxon>
        <taxon>Neopterygii</taxon>
        <taxon>Teleostei</taxon>
        <taxon>Ostariophysi</taxon>
        <taxon>Cypriniformes</taxon>
        <taxon>Cyprinidae</taxon>
        <taxon>Labeoninae</taxon>
        <taxon>Labeonini</taxon>
        <taxon>Labeo</taxon>
    </lineage>
</organism>